<organism evidence="10 11">
    <name type="scientific">Lactuca saligna</name>
    <name type="common">Willowleaf lettuce</name>
    <dbReference type="NCBI Taxonomy" id="75948"/>
    <lineage>
        <taxon>Eukaryota</taxon>
        <taxon>Viridiplantae</taxon>
        <taxon>Streptophyta</taxon>
        <taxon>Embryophyta</taxon>
        <taxon>Tracheophyta</taxon>
        <taxon>Spermatophyta</taxon>
        <taxon>Magnoliopsida</taxon>
        <taxon>eudicotyledons</taxon>
        <taxon>Gunneridae</taxon>
        <taxon>Pentapetalae</taxon>
        <taxon>asterids</taxon>
        <taxon>campanulids</taxon>
        <taxon>Asterales</taxon>
        <taxon>Asteraceae</taxon>
        <taxon>Cichorioideae</taxon>
        <taxon>Cichorieae</taxon>
        <taxon>Lactucinae</taxon>
        <taxon>Lactuca</taxon>
    </lineage>
</organism>
<evidence type="ECO:0000256" key="1">
    <source>
        <dbReference type="ARBA" id="ARBA00022723"/>
    </source>
</evidence>
<name>A0AA36EK37_LACSI</name>
<evidence type="ECO:0000313" key="9">
    <source>
        <dbReference type="EMBL" id="CAI9266209.1"/>
    </source>
</evidence>
<keyword evidence="6" id="KW-0812">Transmembrane</keyword>
<evidence type="ECO:0000259" key="7">
    <source>
        <dbReference type="PROSITE" id="PS51999"/>
    </source>
</evidence>
<evidence type="ECO:0000256" key="3">
    <source>
        <dbReference type="ARBA" id="ARBA00022833"/>
    </source>
</evidence>
<protein>
    <recommendedName>
        <fullName evidence="7">GRF-type domain-containing protein</fullName>
    </recommendedName>
</protein>
<evidence type="ECO:0000313" key="10">
    <source>
        <dbReference type="EMBL" id="CAI9298944.1"/>
    </source>
</evidence>
<feature type="transmembrane region" description="Helical" evidence="6">
    <location>
        <begin position="85"/>
        <end position="102"/>
    </location>
</feature>
<dbReference type="EMBL" id="OX465086">
    <property type="protein sequence ID" value="CAI9259587.1"/>
    <property type="molecule type" value="Genomic_DNA"/>
</dbReference>
<dbReference type="EMBL" id="OX465086">
    <property type="protein sequence ID" value="CAI9266209.1"/>
    <property type="molecule type" value="Genomic_DNA"/>
</dbReference>
<sequence length="104" mass="12107">MVKCKCGAVGIIRTSGTKRNPGRPFYACPLQGPRSGFISWVDEENHTYEVESQNLELEIHNEELQIQNRDLEIQNEELEIQNRNLKMLLIVSWILFFGIIVYKL</sequence>
<keyword evidence="6" id="KW-1133">Transmembrane helix</keyword>
<dbReference type="AlphaFoldDB" id="A0AA36EK37"/>
<accession>A0AA36EK37</accession>
<feature type="domain" description="GRF-type" evidence="7">
    <location>
        <begin position="4"/>
        <end position="44"/>
    </location>
</feature>
<keyword evidence="11" id="KW-1185">Reference proteome</keyword>
<evidence type="ECO:0000313" key="8">
    <source>
        <dbReference type="EMBL" id="CAI9259587.1"/>
    </source>
</evidence>
<keyword evidence="2 4" id="KW-0863">Zinc-finger</keyword>
<dbReference type="EMBL" id="OX465084">
    <property type="protein sequence ID" value="CAI9298944.1"/>
    <property type="molecule type" value="Genomic_DNA"/>
</dbReference>
<gene>
    <name evidence="10" type="ORF">LSALG_LOCUS37676</name>
    <name evidence="8" type="ORF">LSALG_LOCUS472</name>
    <name evidence="9" type="ORF">LSALG_LOCUS6774</name>
</gene>
<dbReference type="GO" id="GO:0008270">
    <property type="term" value="F:zinc ion binding"/>
    <property type="evidence" value="ECO:0007669"/>
    <property type="project" value="UniProtKB-KW"/>
</dbReference>
<evidence type="ECO:0000256" key="6">
    <source>
        <dbReference type="SAM" id="Phobius"/>
    </source>
</evidence>
<keyword evidence="6" id="KW-0472">Membrane</keyword>
<evidence type="ECO:0000256" key="5">
    <source>
        <dbReference type="SAM" id="Coils"/>
    </source>
</evidence>
<keyword evidence="5" id="KW-0175">Coiled coil</keyword>
<feature type="coiled-coil region" evidence="5">
    <location>
        <begin position="45"/>
        <end position="88"/>
    </location>
</feature>
<keyword evidence="3" id="KW-0862">Zinc</keyword>
<reference evidence="10" key="1">
    <citation type="submission" date="2023-04" db="EMBL/GenBank/DDBJ databases">
        <authorList>
            <person name="Vijverberg K."/>
            <person name="Xiong W."/>
            <person name="Schranz E."/>
        </authorList>
    </citation>
    <scope>NUCLEOTIDE SEQUENCE</scope>
</reference>
<dbReference type="PROSITE" id="PS51999">
    <property type="entry name" value="ZF_GRF"/>
    <property type="match status" value="1"/>
</dbReference>
<evidence type="ECO:0000256" key="2">
    <source>
        <dbReference type="ARBA" id="ARBA00022771"/>
    </source>
</evidence>
<evidence type="ECO:0000256" key="4">
    <source>
        <dbReference type="PROSITE-ProRule" id="PRU01343"/>
    </source>
</evidence>
<dbReference type="Proteomes" id="UP001177003">
    <property type="component" value="Chromosome 8"/>
</dbReference>
<dbReference type="InterPro" id="IPR010666">
    <property type="entry name" value="Znf_GRF"/>
</dbReference>
<dbReference type="Proteomes" id="UP001177003">
    <property type="component" value="Chromosome 0"/>
</dbReference>
<dbReference type="PANTHER" id="PTHR33248">
    <property type="entry name" value="ZINC ION-BINDING PROTEIN"/>
    <property type="match status" value="1"/>
</dbReference>
<proteinExistence type="predicted"/>
<evidence type="ECO:0000313" key="11">
    <source>
        <dbReference type="Proteomes" id="UP001177003"/>
    </source>
</evidence>
<keyword evidence="1" id="KW-0479">Metal-binding</keyword>
<dbReference type="Pfam" id="PF06839">
    <property type="entry name" value="Zn_ribbon_GRF"/>
    <property type="match status" value="1"/>
</dbReference>